<dbReference type="Proteomes" id="UP000051790">
    <property type="component" value="Unassembled WGS sequence"/>
</dbReference>
<gene>
    <name evidence="1" type="ORF">FD01_GL001079</name>
</gene>
<dbReference type="RefSeq" id="WP_054714721.1">
    <property type="nucleotide sequence ID" value="NZ_AZEU01000151.1"/>
</dbReference>
<dbReference type="PATRIC" id="fig|1423769.4.peg.1169"/>
<comment type="caution">
    <text evidence="1">The sequence shown here is derived from an EMBL/GenBank/DDBJ whole genome shotgun (WGS) entry which is preliminary data.</text>
</comment>
<reference evidence="1 2" key="1">
    <citation type="journal article" date="2015" name="Genome Announc.">
        <title>Expanding the biotechnology potential of lactobacilli through comparative genomics of 213 strains and associated genera.</title>
        <authorList>
            <person name="Sun Z."/>
            <person name="Harris H.M."/>
            <person name="McCann A."/>
            <person name="Guo C."/>
            <person name="Argimon S."/>
            <person name="Zhang W."/>
            <person name="Yang X."/>
            <person name="Jeffery I.B."/>
            <person name="Cooney J.C."/>
            <person name="Kagawa T.F."/>
            <person name="Liu W."/>
            <person name="Song Y."/>
            <person name="Salvetti E."/>
            <person name="Wrobel A."/>
            <person name="Rasinkangas P."/>
            <person name="Parkhill J."/>
            <person name="Rea M.C."/>
            <person name="O'Sullivan O."/>
            <person name="Ritari J."/>
            <person name="Douillard F.P."/>
            <person name="Paul Ross R."/>
            <person name="Yang R."/>
            <person name="Briner A.E."/>
            <person name="Felis G.E."/>
            <person name="de Vos W.M."/>
            <person name="Barrangou R."/>
            <person name="Klaenhammer T.R."/>
            <person name="Caufield P.W."/>
            <person name="Cui Y."/>
            <person name="Zhang H."/>
            <person name="O'Toole P.W."/>
        </authorList>
    </citation>
    <scope>NUCLEOTIDE SEQUENCE [LARGE SCALE GENOMIC DNA]</scope>
    <source>
        <strain evidence="1 2">DSM 13343</strain>
    </source>
</reference>
<dbReference type="EMBL" id="AZEU01000151">
    <property type="protein sequence ID" value="KRL44504.1"/>
    <property type="molecule type" value="Genomic_DNA"/>
</dbReference>
<sequence length="201" mass="22479">MLAWPLTVPEPIALTIPQNAPLPAAYWQALTTGRWPHAYWLPTPEPTSDAIDGVAIHALAIPGERTMIAGLPGDWFPIARDGDQIFAVDSHGQIYYRDLEVDQQLCVGQNWDDFVAQLTWRAPVLTAPFSQQVLAHALLVSDADSLPPLLEILREQGDWSIYTQWLAYLVTTFPTVVQEEIKFALDFLPLSALQKHNLETL</sequence>
<organism evidence="1 2">
    <name type="scientific">Lacticaseibacillus manihotivorans DSM 13343 = JCM 12514</name>
    <dbReference type="NCBI Taxonomy" id="1423769"/>
    <lineage>
        <taxon>Bacteria</taxon>
        <taxon>Bacillati</taxon>
        <taxon>Bacillota</taxon>
        <taxon>Bacilli</taxon>
        <taxon>Lactobacillales</taxon>
        <taxon>Lactobacillaceae</taxon>
        <taxon>Lacticaseibacillus</taxon>
    </lineage>
</organism>
<protein>
    <submittedName>
        <fullName evidence="1">Uncharacterized protein</fullName>
    </submittedName>
</protein>
<keyword evidence="2" id="KW-1185">Reference proteome</keyword>
<dbReference type="OrthoDB" id="2135310at2"/>
<proteinExistence type="predicted"/>
<evidence type="ECO:0000313" key="2">
    <source>
        <dbReference type="Proteomes" id="UP000051790"/>
    </source>
</evidence>
<dbReference type="AlphaFoldDB" id="A0A0R1QTV4"/>
<evidence type="ECO:0000313" key="1">
    <source>
        <dbReference type="EMBL" id="KRL44504.1"/>
    </source>
</evidence>
<name>A0A0R1QTV4_9LACO</name>
<accession>A0A0R1QTV4</accession>